<keyword evidence="6" id="KW-1185">Reference proteome</keyword>
<reference evidence="5" key="1">
    <citation type="submission" date="2022-03" db="EMBL/GenBank/DDBJ databases">
        <authorList>
            <person name="Martin C."/>
        </authorList>
    </citation>
    <scope>NUCLEOTIDE SEQUENCE</scope>
</reference>
<evidence type="ECO:0000256" key="1">
    <source>
        <dbReference type="ARBA" id="ARBA00004141"/>
    </source>
</evidence>
<evidence type="ECO:0000256" key="3">
    <source>
        <dbReference type="ARBA" id="ARBA00022989"/>
    </source>
</evidence>
<keyword evidence="3" id="KW-1133">Transmembrane helix</keyword>
<evidence type="ECO:0000313" key="5">
    <source>
        <dbReference type="EMBL" id="CAH1783742.1"/>
    </source>
</evidence>
<dbReference type="EMBL" id="CAIIXF020000005">
    <property type="protein sequence ID" value="CAH1783742.1"/>
    <property type="molecule type" value="Genomic_DNA"/>
</dbReference>
<dbReference type="InterPro" id="IPR037185">
    <property type="entry name" value="EmrE-like"/>
</dbReference>
<dbReference type="SUPFAM" id="SSF103481">
    <property type="entry name" value="Multidrug resistance efflux transporter EmrE"/>
    <property type="match status" value="1"/>
</dbReference>
<accession>A0A8J1T8K3</accession>
<dbReference type="Pfam" id="PF03151">
    <property type="entry name" value="TPT"/>
    <property type="match status" value="1"/>
</dbReference>
<dbReference type="PANTHER" id="PTHR11132">
    <property type="entry name" value="SOLUTE CARRIER FAMILY 35"/>
    <property type="match status" value="1"/>
</dbReference>
<dbReference type="AlphaFoldDB" id="A0A8J1T8K3"/>
<sequence>MHRYDPKVKVKMESFFAQSIKIALVVSAYWFVSISLVFINKYLLSSEDLKLDAPLFVTWFQCVVTVALCGILGVLAKLMPGHITFPEFKIDVKVSREVLPLSIVFVAMISFNNLCLKHVGVAFYYVGRSLTTVFNVILSYIILKQTTSIKAMACCGVIIAGFFLGVDQEGSAGSLSVTGVCYGVAASCSVALYAIYTKKVLPAVDNNIWRLALYNNINACVLFLPLMIISGEPQTIFSFEKLSDIQFWMFMCLSGVFGFAIGYITGLQIQVTSPLTHNISGTAKACAQTVLACLWYADVKPVLWWCSNAVVLGGSTAYTLVKRSEMKEKIQIEENAKAAIEAEKEDLLPQSDCRRVP</sequence>
<proteinExistence type="predicted"/>
<dbReference type="Proteomes" id="UP000749559">
    <property type="component" value="Unassembled WGS sequence"/>
</dbReference>
<comment type="subcellular location">
    <subcellularLocation>
        <location evidence="1">Membrane</location>
        <topology evidence="1">Multi-pass membrane protein</topology>
    </subcellularLocation>
</comment>
<dbReference type="InterPro" id="IPR050186">
    <property type="entry name" value="TPT_transporter"/>
</dbReference>
<organism evidence="5 6">
    <name type="scientific">Owenia fusiformis</name>
    <name type="common">Polychaete worm</name>
    <dbReference type="NCBI Taxonomy" id="6347"/>
    <lineage>
        <taxon>Eukaryota</taxon>
        <taxon>Metazoa</taxon>
        <taxon>Spiralia</taxon>
        <taxon>Lophotrochozoa</taxon>
        <taxon>Annelida</taxon>
        <taxon>Polychaeta</taxon>
        <taxon>Sedentaria</taxon>
        <taxon>Canalipalpata</taxon>
        <taxon>Sabellida</taxon>
        <taxon>Oweniida</taxon>
        <taxon>Oweniidae</taxon>
        <taxon>Owenia</taxon>
    </lineage>
</organism>
<comment type="caution">
    <text evidence="5">The sequence shown here is derived from an EMBL/GenBank/DDBJ whole genome shotgun (WGS) entry which is preliminary data.</text>
</comment>
<keyword evidence="4" id="KW-0472">Membrane</keyword>
<gene>
    <name evidence="5" type="ORF">OFUS_LOCUS10052</name>
</gene>
<evidence type="ECO:0000313" key="6">
    <source>
        <dbReference type="Proteomes" id="UP000749559"/>
    </source>
</evidence>
<dbReference type="OrthoDB" id="5547497at2759"/>
<evidence type="ECO:0000256" key="2">
    <source>
        <dbReference type="ARBA" id="ARBA00022692"/>
    </source>
</evidence>
<evidence type="ECO:0000256" key="4">
    <source>
        <dbReference type="ARBA" id="ARBA00023136"/>
    </source>
</evidence>
<dbReference type="GO" id="GO:0016020">
    <property type="term" value="C:membrane"/>
    <property type="evidence" value="ECO:0007669"/>
    <property type="project" value="UniProtKB-SubCell"/>
</dbReference>
<protein>
    <submittedName>
        <fullName evidence="5">Uncharacterized protein</fullName>
    </submittedName>
</protein>
<keyword evidence="2" id="KW-0812">Transmembrane</keyword>
<dbReference type="InterPro" id="IPR004853">
    <property type="entry name" value="Sugar_P_trans_dom"/>
</dbReference>
<name>A0A8J1T8K3_OWEFU</name>